<comment type="function">
    <text evidence="4">Involved in the secretory pathway as part of the exocyst complex which tethers secretory vesicles to the sites of exocytosis. Also plays a role in the assembly of the exocyst.</text>
</comment>
<evidence type="ECO:0000256" key="4">
    <source>
        <dbReference type="RuleBase" id="RU365026"/>
    </source>
</evidence>
<evidence type="ECO:0000256" key="3">
    <source>
        <dbReference type="ARBA" id="ARBA00022483"/>
    </source>
</evidence>
<comment type="similarity">
    <text evidence="1 4">Belongs to the EXO70 family.</text>
</comment>
<dbReference type="GO" id="GO:0000145">
    <property type="term" value="C:exocyst"/>
    <property type="evidence" value="ECO:0007669"/>
    <property type="project" value="InterPro"/>
</dbReference>
<dbReference type="Proteomes" id="UP000308768">
    <property type="component" value="Unassembled WGS sequence"/>
</dbReference>
<sequence length="609" mass="68147">MAARKGPYAEESAEVEVLFANLEKLKGLTKKIQSSMMRLETSGKTVSDAIGPIHGQTQRLQTTNSNIDSIIAAIDRIREPLDQRDREERILRSSPQKHSNLRSNQQAITELIALLKEGSQQLENVFRDMLREDSNPLEPVHYLTKHEPFPKLSEAKVSQLRIINSQVAVSAAQTSQPDSLNTPTAKIYSDVRGQYLGLSLQNLATSTISTARKTSPDAIYRQGTNAIGMYAQAMEGVYSAEYDNLCPIFSRDDWNRVYTATCRSSLNEFSKTLSELNTHIRNNIITDCYLAYEIIGIVTELSLRLEDRTGELKHPISEALKPVRETAKSSLSTLLNDTRNRLQQMMTLPTDGSPLPITTDTMVRLQTMTEYLPPLSSVMTSLGDGGWSNPAPASSSTSTPTLKSFDVGADGMQLFAHYASDTMDVLYNNLETRARTMLKIKSLQGVFMANNVAIIDRMVRSSELQPLLTSVQPKIDGWRKKATAMYLDAWKEPSACLLDVQYTNRGARPPSTGTAVDSAAVLKQLNSKDKDAVKEKFRSFNTSFDDLVAKHKSFRMEKEVRGQLAREVQMFIEALYGRFWDRYHDIDKGKGKYVKYDKSQLASILARLG</sequence>
<keyword evidence="3 4" id="KW-0268">Exocytosis</keyword>
<dbReference type="GO" id="GO:0005935">
    <property type="term" value="C:cellular bud neck"/>
    <property type="evidence" value="ECO:0007669"/>
    <property type="project" value="UniProtKB-SubCell"/>
</dbReference>
<organism evidence="6 7">
    <name type="scientific">Cryomyces minteri</name>
    <dbReference type="NCBI Taxonomy" id="331657"/>
    <lineage>
        <taxon>Eukaryota</taxon>
        <taxon>Fungi</taxon>
        <taxon>Dikarya</taxon>
        <taxon>Ascomycota</taxon>
        <taxon>Pezizomycotina</taxon>
        <taxon>Dothideomycetes</taxon>
        <taxon>Dothideomycetes incertae sedis</taxon>
        <taxon>Cryomyces</taxon>
    </lineage>
</organism>
<dbReference type="OrthoDB" id="1922221at2759"/>
<proteinExistence type="inferred from homology"/>
<reference evidence="6 7" key="1">
    <citation type="submission" date="2017-03" db="EMBL/GenBank/DDBJ databases">
        <title>Genomes of endolithic fungi from Antarctica.</title>
        <authorList>
            <person name="Coleine C."/>
            <person name="Masonjones S."/>
            <person name="Stajich J.E."/>
        </authorList>
    </citation>
    <scope>NUCLEOTIDE SEQUENCE [LARGE SCALE GENOMIC DNA]</scope>
    <source>
        <strain evidence="6 7">CCFEE 5187</strain>
    </source>
</reference>
<keyword evidence="4" id="KW-0653">Protein transport</keyword>
<evidence type="ECO:0000259" key="5">
    <source>
        <dbReference type="Pfam" id="PF03081"/>
    </source>
</evidence>
<evidence type="ECO:0000256" key="2">
    <source>
        <dbReference type="ARBA" id="ARBA00022448"/>
    </source>
</evidence>
<dbReference type="InterPro" id="IPR016159">
    <property type="entry name" value="Cullin_repeat-like_dom_sf"/>
</dbReference>
<dbReference type="InterPro" id="IPR046364">
    <property type="entry name" value="Exo70_C"/>
</dbReference>
<name>A0A4U0XW23_9PEZI</name>
<dbReference type="GO" id="GO:0015031">
    <property type="term" value="P:protein transport"/>
    <property type="evidence" value="ECO:0007669"/>
    <property type="project" value="UniProtKB-KW"/>
</dbReference>
<gene>
    <name evidence="6" type="ORF">B0A49_00162</name>
</gene>
<dbReference type="GO" id="GO:0006887">
    <property type="term" value="P:exocytosis"/>
    <property type="evidence" value="ECO:0007669"/>
    <property type="project" value="UniProtKB-KW"/>
</dbReference>
<keyword evidence="7" id="KW-1185">Reference proteome</keyword>
<evidence type="ECO:0000313" key="6">
    <source>
        <dbReference type="EMBL" id="TKA82024.1"/>
    </source>
</evidence>
<evidence type="ECO:0000313" key="7">
    <source>
        <dbReference type="Proteomes" id="UP000308768"/>
    </source>
</evidence>
<dbReference type="PANTHER" id="PTHR12542:SF41">
    <property type="entry name" value="EXOCYST COMPLEX COMPONENT 7"/>
    <property type="match status" value="1"/>
</dbReference>
<comment type="caution">
    <text evidence="6">The sequence shown here is derived from an EMBL/GenBank/DDBJ whole genome shotgun (WGS) entry which is preliminary data.</text>
</comment>
<dbReference type="AlphaFoldDB" id="A0A4U0XW23"/>
<dbReference type="Pfam" id="PF03081">
    <property type="entry name" value="Exo70_C"/>
    <property type="match status" value="1"/>
</dbReference>
<keyword evidence="2 4" id="KW-0813">Transport</keyword>
<comment type="subcellular location">
    <subcellularLocation>
        <location evidence="4">Bud</location>
    </subcellularLocation>
    <subcellularLocation>
        <location evidence="4">Bud neck</location>
    </subcellularLocation>
</comment>
<dbReference type="STRING" id="331657.A0A4U0XW23"/>
<protein>
    <recommendedName>
        <fullName evidence="4">Exocyst complex protein EXO70</fullName>
    </recommendedName>
</protein>
<evidence type="ECO:0000256" key="1">
    <source>
        <dbReference type="ARBA" id="ARBA00006756"/>
    </source>
</evidence>
<dbReference type="InterPro" id="IPR004140">
    <property type="entry name" value="Exo70"/>
</dbReference>
<dbReference type="EMBL" id="NAJN01000008">
    <property type="protein sequence ID" value="TKA82024.1"/>
    <property type="molecule type" value="Genomic_DNA"/>
</dbReference>
<feature type="domain" description="Exocyst complex subunit Exo70 C-terminal" evidence="5">
    <location>
        <begin position="224"/>
        <end position="606"/>
    </location>
</feature>
<dbReference type="SUPFAM" id="SSF74788">
    <property type="entry name" value="Cullin repeat-like"/>
    <property type="match status" value="1"/>
</dbReference>
<dbReference type="Gene3D" id="1.20.1280.170">
    <property type="entry name" value="Exocyst complex component Exo70"/>
    <property type="match status" value="1"/>
</dbReference>
<dbReference type="GO" id="GO:0005546">
    <property type="term" value="F:phosphatidylinositol-4,5-bisphosphate binding"/>
    <property type="evidence" value="ECO:0007669"/>
    <property type="project" value="InterPro"/>
</dbReference>
<accession>A0A4U0XW23</accession>
<dbReference type="PANTHER" id="PTHR12542">
    <property type="entry name" value="EXOCYST COMPLEX PROTEIN EXO70"/>
    <property type="match status" value="1"/>
</dbReference>